<dbReference type="EC" id="4.2.1.1" evidence="2"/>
<dbReference type="GO" id="GO:0004089">
    <property type="term" value="F:carbonate dehydratase activity"/>
    <property type="evidence" value="ECO:0007669"/>
    <property type="project" value="UniProtKB-EC"/>
</dbReference>
<feature type="region of interest" description="Disordered" evidence="7">
    <location>
        <begin position="703"/>
        <end position="726"/>
    </location>
</feature>
<reference evidence="9" key="1">
    <citation type="submission" date="2020-11" db="EMBL/GenBank/DDBJ databases">
        <authorList>
            <person name="Tran Van P."/>
        </authorList>
    </citation>
    <scope>NUCLEOTIDE SEQUENCE</scope>
</reference>
<organism evidence="9">
    <name type="scientific">Cyprideis torosa</name>
    <dbReference type="NCBI Taxonomy" id="163714"/>
    <lineage>
        <taxon>Eukaryota</taxon>
        <taxon>Metazoa</taxon>
        <taxon>Ecdysozoa</taxon>
        <taxon>Arthropoda</taxon>
        <taxon>Crustacea</taxon>
        <taxon>Oligostraca</taxon>
        <taxon>Ostracoda</taxon>
        <taxon>Podocopa</taxon>
        <taxon>Podocopida</taxon>
        <taxon>Cytherocopina</taxon>
        <taxon>Cytheroidea</taxon>
        <taxon>Cytherideidae</taxon>
        <taxon>Cyprideis</taxon>
    </lineage>
</organism>
<keyword evidence="5" id="KW-0456">Lyase</keyword>
<comment type="similarity">
    <text evidence="1">Belongs to the alpha-carbonic anhydrase family.</text>
</comment>
<dbReference type="GO" id="GO:0008270">
    <property type="term" value="F:zinc ion binding"/>
    <property type="evidence" value="ECO:0007669"/>
    <property type="project" value="InterPro"/>
</dbReference>
<evidence type="ECO:0000256" key="3">
    <source>
        <dbReference type="ARBA" id="ARBA00022723"/>
    </source>
</evidence>
<dbReference type="InterPro" id="IPR001148">
    <property type="entry name" value="CA_dom"/>
</dbReference>
<feature type="compositionally biased region" description="Basic and acidic residues" evidence="7">
    <location>
        <begin position="1290"/>
        <end position="1300"/>
    </location>
</feature>
<protein>
    <recommendedName>
        <fullName evidence="2">carbonic anhydrase</fullName>
        <ecNumber evidence="2">4.2.1.1</ecNumber>
    </recommendedName>
</protein>
<dbReference type="SUPFAM" id="SSF51069">
    <property type="entry name" value="Carbonic anhydrase"/>
    <property type="match status" value="1"/>
</dbReference>
<feature type="compositionally biased region" description="Low complexity" evidence="7">
    <location>
        <begin position="707"/>
        <end position="718"/>
    </location>
</feature>
<evidence type="ECO:0000259" key="8">
    <source>
        <dbReference type="PROSITE" id="PS51144"/>
    </source>
</evidence>
<feature type="domain" description="Alpha-carbonic anhydrase" evidence="8">
    <location>
        <begin position="1"/>
        <end position="264"/>
    </location>
</feature>
<comment type="catalytic activity">
    <reaction evidence="6">
        <text>hydrogencarbonate + H(+) = CO2 + H2O</text>
        <dbReference type="Rhea" id="RHEA:10748"/>
        <dbReference type="ChEBI" id="CHEBI:15377"/>
        <dbReference type="ChEBI" id="CHEBI:15378"/>
        <dbReference type="ChEBI" id="CHEBI:16526"/>
        <dbReference type="ChEBI" id="CHEBI:17544"/>
        <dbReference type="EC" id="4.2.1.1"/>
    </reaction>
</comment>
<feature type="compositionally biased region" description="Basic residues" evidence="7">
    <location>
        <begin position="1245"/>
        <end position="1256"/>
    </location>
</feature>
<feature type="region of interest" description="Disordered" evidence="7">
    <location>
        <begin position="1228"/>
        <end position="1407"/>
    </location>
</feature>
<dbReference type="PROSITE" id="PS51144">
    <property type="entry name" value="ALPHA_CA_2"/>
    <property type="match status" value="1"/>
</dbReference>
<evidence type="ECO:0000256" key="1">
    <source>
        <dbReference type="ARBA" id="ARBA00010718"/>
    </source>
</evidence>
<evidence type="ECO:0000256" key="4">
    <source>
        <dbReference type="ARBA" id="ARBA00022833"/>
    </source>
</evidence>
<evidence type="ECO:0000256" key="7">
    <source>
        <dbReference type="SAM" id="MobiDB-lite"/>
    </source>
</evidence>
<name>A0A7R8WCY1_9CRUS</name>
<dbReference type="SMART" id="SM01057">
    <property type="entry name" value="Carb_anhydrase"/>
    <property type="match status" value="1"/>
</dbReference>
<gene>
    <name evidence="9" type="ORF">CTOB1V02_LOCUS4413</name>
</gene>
<keyword evidence="3" id="KW-0479">Metal-binding</keyword>
<dbReference type="EMBL" id="OB660843">
    <property type="protein sequence ID" value="CAD7226495.1"/>
    <property type="molecule type" value="Genomic_DNA"/>
</dbReference>
<dbReference type="CDD" id="cd00326">
    <property type="entry name" value="alpha_CA"/>
    <property type="match status" value="1"/>
</dbReference>
<evidence type="ECO:0000256" key="6">
    <source>
        <dbReference type="ARBA" id="ARBA00048348"/>
    </source>
</evidence>
<dbReference type="InterPro" id="IPR023561">
    <property type="entry name" value="Carbonic_anhydrase_a-class"/>
</dbReference>
<sequence length="1449" mass="160864">MFNPLQPRQGCLEDEPEQFERCAARRNRQSPIDINTVETVPAQLPPWDFQHYGRNFETVCVFNTGDTVEWILNAPHRPSVAGAGLRGRYILEQIHVHWAGIGRGGSEHQINGESYDLEFHFVHYHERFRNFSEALSSLKLDALVVLGVFVEVSDFYPPHSGIEHLMPDFDVVQFPGSVDVLSGHIHNLQHLLPENKDTFFRYEGSLTSGKHGEVVIWTVFENPIFMSTEQANRFRSVHAANGATICENNRSVQPVNGRLILRNVPLSKASSAETPSWPLFSDLESLLSARNDVLLLLVIPGTTSIPDELVQACRSGGIYYHVKNLPWSLFREKEFSSRFIHKGSCYASSYPLTLSPTALSSNPSLVLYPGGSALVKFPSEVAKKVNLSGGIRMESTTVGTEAFYFPVSASFPPYMSRLRSDFILRWEPELPRETGSSNNCPSSVARFLQQTLGKSVLELQPSLSMSSVQNLPVFPSSGMPSFPSELVEWLDQCVYPAFTLGSVSSSRGDLQTAAVLETFGFFTPETLRDIMANARKCLQDDSSVSQIVFHLLGFSESLKTYFQKENVDVSKKALEKLRKCATNGNWEQSAYVIVTAEDPALSDIASGRIVRLLPSFSDVGTSESVLSVALDHAVGRSLTPRAEKIIEEEIVSWTMTEVSERSWKMKRKESWPRSRSFRMSEEESPPYVTWGRDSWDPVELSSTTYDPVPRSSPSNPVVFRDCDGSRSEPIDATRTEIVLRNSNFLESGSRKLTPRSVGPEMSMTYLNFRSPNLSIKPAVDQSEFRAGHDHPTAQMSLTVQVPFNIISGLGPSSYGEQANSVQDICTECRYSPPAIEPPTIKSSRCVAEKTKKKKKETKRSSPENKGLSGAPVRGHRGKSSHRVTVPEKKGGTAKSRKKSEKHGKYSADKEASARSLGGKKKELRESAGKDLPVKQFKYKKLDIPKLDIPQRIKSKKEAKERQSTIHESESSVGEERMLHPQRYSPHRWLLHEREDITNTTATILRVSGKGVVGTDPNASLGRANSGAVSFPRAGRGVPATKNVPSFKTRDDQSLDSEHFYLAGNSVHYLAGLSKDVGRPTNVVMNANRSPTSPQPLRQQQLSKAAEQFQRNLCHGGGGGDVTLPNLYKSDAPDRKEYKPIDGEERRKSMQSLRGQMRCPVGASPGNGNGLITTKPQKVLPPVKKQHKQTALHPKLRRPHEFALGNKRWSDVSGDGRRATGVSIERTVSGTRETNAKDRVRLVNSPRRRKSLQRKGALRGLSQGNGRMKVIPVYRKKVRRSQQPLQQPPIDRARAGGDRGEPQTLGPPPGGSRNVTSPGPYGVYDSNGLPKVAENSSKEAPRVIPSSNKVRKVKDRPSTPGIYGLHNLREVPDEDDFRSKPKKGLSSPLQSRMKNIPEYRDNPLLRLRNPHLQYPPTIALHENVAARQANLPERGHRGFSGKSSSLLSSS</sequence>
<accession>A0A7R8WCY1</accession>
<feature type="region of interest" description="Disordered" evidence="7">
    <location>
        <begin position="1017"/>
        <end position="1050"/>
    </location>
</feature>
<dbReference type="Pfam" id="PF00194">
    <property type="entry name" value="Carb_anhydrase"/>
    <property type="match status" value="1"/>
</dbReference>
<dbReference type="Gene3D" id="3.10.200.10">
    <property type="entry name" value="Alpha carbonic anhydrase"/>
    <property type="match status" value="1"/>
</dbReference>
<dbReference type="OrthoDB" id="429145at2759"/>
<feature type="region of interest" description="Disordered" evidence="7">
    <location>
        <begin position="831"/>
        <end position="928"/>
    </location>
</feature>
<evidence type="ECO:0000256" key="2">
    <source>
        <dbReference type="ARBA" id="ARBA00012925"/>
    </source>
</evidence>
<proteinExistence type="inferred from homology"/>
<dbReference type="PANTHER" id="PTHR18952">
    <property type="entry name" value="CARBONIC ANHYDRASE"/>
    <property type="match status" value="1"/>
</dbReference>
<dbReference type="InterPro" id="IPR036398">
    <property type="entry name" value="CA_dom_sf"/>
</dbReference>
<dbReference type="PANTHER" id="PTHR18952:SF265">
    <property type="entry name" value="CARBONIC ANHYDRASE"/>
    <property type="match status" value="1"/>
</dbReference>
<feature type="compositionally biased region" description="Basic and acidic residues" evidence="7">
    <location>
        <begin position="902"/>
        <end position="912"/>
    </location>
</feature>
<evidence type="ECO:0000313" key="9">
    <source>
        <dbReference type="EMBL" id="CAD7226495.1"/>
    </source>
</evidence>
<feature type="region of interest" description="Disordered" evidence="7">
    <location>
        <begin position="1113"/>
        <end position="1168"/>
    </location>
</feature>
<feature type="region of interest" description="Disordered" evidence="7">
    <location>
        <begin position="1425"/>
        <end position="1449"/>
    </location>
</feature>
<feature type="region of interest" description="Disordered" evidence="7">
    <location>
        <begin position="953"/>
        <end position="976"/>
    </location>
</feature>
<evidence type="ECO:0000256" key="5">
    <source>
        <dbReference type="ARBA" id="ARBA00023239"/>
    </source>
</evidence>
<feature type="compositionally biased region" description="Basic and acidic residues" evidence="7">
    <location>
        <begin position="1130"/>
        <end position="1147"/>
    </location>
</feature>
<keyword evidence="4" id="KW-0862">Zinc</keyword>
<feature type="compositionally biased region" description="Basic and acidic residues" evidence="7">
    <location>
        <begin position="919"/>
        <end position="928"/>
    </location>
</feature>